<keyword evidence="3" id="KW-1185">Reference proteome</keyword>
<dbReference type="Pfam" id="PF09983">
    <property type="entry name" value="JetD_C"/>
    <property type="match status" value="1"/>
</dbReference>
<evidence type="ECO:0000313" key="2">
    <source>
        <dbReference type="EMBL" id="MBV2130311.1"/>
    </source>
</evidence>
<evidence type="ECO:0000259" key="1">
    <source>
        <dbReference type="Pfam" id="PF09983"/>
    </source>
</evidence>
<comment type="caution">
    <text evidence="2">The sequence shown here is derived from an EMBL/GenBank/DDBJ whole genome shotgun (WGS) entry which is preliminary data.</text>
</comment>
<sequence>MSNQCSNPLRRTRELILFRMLRNGTFGCTRLEQERLPIDFVYEKLRLWVG</sequence>
<dbReference type="InterPro" id="IPR024534">
    <property type="entry name" value="JetD_C"/>
</dbReference>
<proteinExistence type="predicted"/>
<reference evidence="2 3" key="1">
    <citation type="submission" date="2021-06" db="EMBL/GenBank/DDBJ databases">
        <title>Rheinheimera indica sp. nov., isolated from deep-sea sediment.</title>
        <authorList>
            <person name="Wang Z."/>
            <person name="Zhang X.-Y."/>
        </authorList>
    </citation>
    <scope>NUCLEOTIDE SEQUENCE [LARGE SCALE GENOMIC DNA]</scope>
    <source>
        <strain evidence="2 3">SM2107</strain>
    </source>
</reference>
<protein>
    <submittedName>
        <fullName evidence="2">DUF2220 domain-containing protein</fullName>
    </submittedName>
</protein>
<dbReference type="EMBL" id="JAHRID010000007">
    <property type="protein sequence ID" value="MBV2130311.1"/>
    <property type="molecule type" value="Genomic_DNA"/>
</dbReference>
<name>A0ABS6MNC7_9GAMM</name>
<accession>A0ABS6MNC7</accession>
<evidence type="ECO:0000313" key="3">
    <source>
        <dbReference type="Proteomes" id="UP000704611"/>
    </source>
</evidence>
<gene>
    <name evidence="2" type="ORF">KQY15_14545</name>
</gene>
<organism evidence="2 3">
    <name type="scientific">Arsukibacterium indicum</name>
    <dbReference type="NCBI Taxonomy" id="2848612"/>
    <lineage>
        <taxon>Bacteria</taxon>
        <taxon>Pseudomonadati</taxon>
        <taxon>Pseudomonadota</taxon>
        <taxon>Gammaproteobacteria</taxon>
        <taxon>Chromatiales</taxon>
        <taxon>Chromatiaceae</taxon>
        <taxon>Arsukibacterium</taxon>
    </lineage>
</organism>
<feature type="domain" description="Wadjet protein JetD C-terminal" evidence="1">
    <location>
        <begin position="7"/>
        <end position="45"/>
    </location>
</feature>
<dbReference type="Proteomes" id="UP000704611">
    <property type="component" value="Unassembled WGS sequence"/>
</dbReference>